<reference evidence="3" key="2">
    <citation type="journal article" date="2021" name="PeerJ">
        <title>Extensive microbial diversity within the chicken gut microbiome revealed by metagenomics and culture.</title>
        <authorList>
            <person name="Gilroy R."/>
            <person name="Ravi A."/>
            <person name="Getino M."/>
            <person name="Pursley I."/>
            <person name="Horton D.L."/>
            <person name="Alikhan N.F."/>
            <person name="Baker D."/>
            <person name="Gharbi K."/>
            <person name="Hall N."/>
            <person name="Watson M."/>
            <person name="Adriaenssens E.M."/>
            <person name="Foster-Nyarko E."/>
            <person name="Jarju S."/>
            <person name="Secka A."/>
            <person name="Antonio M."/>
            <person name="Oren A."/>
            <person name="Chaudhuri R.R."/>
            <person name="La Ragione R."/>
            <person name="Hildebrand F."/>
            <person name="Pallen M.J."/>
        </authorList>
    </citation>
    <scope>NUCLEOTIDE SEQUENCE</scope>
    <source>
        <strain evidence="3">3924</strain>
    </source>
</reference>
<feature type="compositionally biased region" description="Gly residues" evidence="1">
    <location>
        <begin position="234"/>
        <end position="252"/>
    </location>
</feature>
<accession>A0A940DL68</accession>
<gene>
    <name evidence="3" type="ORF">IAC51_09205</name>
</gene>
<keyword evidence="2" id="KW-0732">Signal</keyword>
<feature type="chain" id="PRO_5037175124" description="Lipoprotein" evidence="2">
    <location>
        <begin position="21"/>
        <end position="354"/>
    </location>
</feature>
<evidence type="ECO:0000313" key="4">
    <source>
        <dbReference type="Proteomes" id="UP000712007"/>
    </source>
</evidence>
<evidence type="ECO:0008006" key="5">
    <source>
        <dbReference type="Google" id="ProtNLM"/>
    </source>
</evidence>
<evidence type="ECO:0000256" key="1">
    <source>
        <dbReference type="SAM" id="MobiDB-lite"/>
    </source>
</evidence>
<comment type="caution">
    <text evidence="3">The sequence shown here is derived from an EMBL/GenBank/DDBJ whole genome shotgun (WGS) entry which is preliminary data.</text>
</comment>
<reference evidence="3" key="1">
    <citation type="submission" date="2020-10" db="EMBL/GenBank/DDBJ databases">
        <authorList>
            <person name="Gilroy R."/>
        </authorList>
    </citation>
    <scope>NUCLEOTIDE SEQUENCE</scope>
    <source>
        <strain evidence="3">3924</strain>
    </source>
</reference>
<proteinExistence type="predicted"/>
<sequence length="354" mass="39156">MRTKLFCRVTLMCIITAALFTDCTRQETLSEASDVLNTKSLIQLTQDDIKYALYSDPIYTYEEADSLAKNMALLHNLCMEEIGHMIYDGKIGVDLYLVMFNEQIREYFVTSMAEKYTAIAYGEDALTVAKEIDKIEPFTRQLIINDAISNSPRYQEVISHIRNLYNEKDAELYTYISNMDRDIFDICEPYRNFKSVLPLICCKRMFEYSQEYWHYNSIFWTTPMLEAGKNYSGEGSGNEGGDGNEGGTGDGEGGGDKDNGDTEWLDDLKNVAVSDAVGALEGALIGISTVGPAITIPGVNTAAGTAILATTLKTALISSMTACITNIATDIMLGHAYTTAVPQSKNNDENTSQN</sequence>
<feature type="region of interest" description="Disordered" evidence="1">
    <location>
        <begin position="231"/>
        <end position="262"/>
    </location>
</feature>
<name>A0A940DL68_9BACT</name>
<dbReference type="AlphaFoldDB" id="A0A940DL68"/>
<protein>
    <recommendedName>
        <fullName evidence="5">Lipoprotein</fullName>
    </recommendedName>
</protein>
<organism evidence="3 4">
    <name type="scientific">Candidatus Aphodosoma intestinipullorum</name>
    <dbReference type="NCBI Taxonomy" id="2840674"/>
    <lineage>
        <taxon>Bacteria</taxon>
        <taxon>Pseudomonadati</taxon>
        <taxon>Bacteroidota</taxon>
        <taxon>Bacteroidia</taxon>
        <taxon>Bacteroidales</taxon>
        <taxon>Candidatus Aphodosoma</taxon>
    </lineage>
</organism>
<evidence type="ECO:0000256" key="2">
    <source>
        <dbReference type="SAM" id="SignalP"/>
    </source>
</evidence>
<dbReference type="EMBL" id="JADIMV010000160">
    <property type="protein sequence ID" value="MBO8440808.1"/>
    <property type="molecule type" value="Genomic_DNA"/>
</dbReference>
<dbReference type="Proteomes" id="UP000712007">
    <property type="component" value="Unassembled WGS sequence"/>
</dbReference>
<evidence type="ECO:0000313" key="3">
    <source>
        <dbReference type="EMBL" id="MBO8440808.1"/>
    </source>
</evidence>
<feature type="signal peptide" evidence="2">
    <location>
        <begin position="1"/>
        <end position="20"/>
    </location>
</feature>